<evidence type="ECO:0000256" key="8">
    <source>
        <dbReference type="ARBA" id="ARBA00049134"/>
    </source>
</evidence>
<dbReference type="PANTHER" id="PTHR12907">
    <property type="entry name" value="EGL NINE HOMOLOG-RELATED"/>
    <property type="match status" value="1"/>
</dbReference>
<dbReference type="PROSITE" id="PS51471">
    <property type="entry name" value="FE2OG_OXY"/>
    <property type="match status" value="1"/>
</dbReference>
<dbReference type="EC" id="1.14.11.29" evidence="7"/>
<evidence type="ECO:0000256" key="7">
    <source>
        <dbReference type="ARBA" id="ARBA00039004"/>
    </source>
</evidence>
<dbReference type="PANTHER" id="PTHR12907:SF26">
    <property type="entry name" value="HIF PROLYL HYDROXYLASE, ISOFORM C"/>
    <property type="match status" value="1"/>
</dbReference>
<feature type="region of interest" description="Disordered" evidence="9">
    <location>
        <begin position="429"/>
        <end position="456"/>
    </location>
</feature>
<dbReference type="Pfam" id="PF13640">
    <property type="entry name" value="2OG-FeII_Oxy_3"/>
    <property type="match status" value="1"/>
</dbReference>
<feature type="compositionally biased region" description="Low complexity" evidence="9">
    <location>
        <begin position="273"/>
        <end position="296"/>
    </location>
</feature>
<evidence type="ECO:0000256" key="3">
    <source>
        <dbReference type="ARBA" id="ARBA00022896"/>
    </source>
</evidence>
<feature type="region of interest" description="Disordered" evidence="9">
    <location>
        <begin position="252"/>
        <end position="306"/>
    </location>
</feature>
<comment type="cofactor">
    <cofactor evidence="1">
        <name>L-ascorbate</name>
        <dbReference type="ChEBI" id="CHEBI:38290"/>
    </cofactor>
</comment>
<organism evidence="11 12">
    <name type="scientific">Pristionchus entomophagus</name>
    <dbReference type="NCBI Taxonomy" id="358040"/>
    <lineage>
        <taxon>Eukaryota</taxon>
        <taxon>Metazoa</taxon>
        <taxon>Ecdysozoa</taxon>
        <taxon>Nematoda</taxon>
        <taxon>Chromadorea</taxon>
        <taxon>Rhabditida</taxon>
        <taxon>Rhabditina</taxon>
        <taxon>Diplogasteromorpha</taxon>
        <taxon>Diplogasteroidea</taxon>
        <taxon>Neodiplogasteridae</taxon>
        <taxon>Pristionchus</taxon>
    </lineage>
</organism>
<dbReference type="GO" id="GO:0008198">
    <property type="term" value="F:ferrous iron binding"/>
    <property type="evidence" value="ECO:0007669"/>
    <property type="project" value="TreeGrafter"/>
</dbReference>
<feature type="compositionally biased region" description="Basic and acidic residues" evidence="9">
    <location>
        <begin position="436"/>
        <end position="445"/>
    </location>
</feature>
<dbReference type="InterPro" id="IPR051559">
    <property type="entry name" value="HIF_prolyl_hydroxylases"/>
</dbReference>
<keyword evidence="2" id="KW-0479">Metal-binding</keyword>
<keyword evidence="4" id="KW-0223">Dioxygenase</keyword>
<dbReference type="InterPro" id="IPR005123">
    <property type="entry name" value="Oxoglu/Fe-dep_dioxygenase_dom"/>
</dbReference>
<dbReference type="GO" id="GO:0031418">
    <property type="term" value="F:L-ascorbic acid binding"/>
    <property type="evidence" value="ECO:0007669"/>
    <property type="project" value="UniProtKB-KW"/>
</dbReference>
<protein>
    <recommendedName>
        <fullName evidence="7">hypoxia-inducible factor-proline dioxygenase</fullName>
        <ecNumber evidence="7">1.14.11.29</ecNumber>
    </recommendedName>
</protein>
<evidence type="ECO:0000256" key="6">
    <source>
        <dbReference type="ARBA" id="ARBA00023004"/>
    </source>
</evidence>
<keyword evidence="12" id="KW-1185">Reference proteome</keyword>
<dbReference type="GO" id="GO:0071456">
    <property type="term" value="P:cellular response to hypoxia"/>
    <property type="evidence" value="ECO:0007669"/>
    <property type="project" value="TreeGrafter"/>
</dbReference>
<feature type="compositionally biased region" description="Low complexity" evidence="9">
    <location>
        <begin position="23"/>
        <end position="52"/>
    </location>
</feature>
<proteinExistence type="predicted"/>
<dbReference type="InterPro" id="IPR006620">
    <property type="entry name" value="Pro_4_hyd_alph"/>
</dbReference>
<feature type="compositionally biased region" description="Low complexity" evidence="9">
    <location>
        <begin position="88"/>
        <end position="104"/>
    </location>
</feature>
<dbReference type="EMBL" id="BTSX01000001">
    <property type="protein sequence ID" value="GMS81636.1"/>
    <property type="molecule type" value="Genomic_DNA"/>
</dbReference>
<dbReference type="Gene3D" id="2.60.120.620">
    <property type="entry name" value="q2cbj1_9rhob like domain"/>
    <property type="match status" value="1"/>
</dbReference>
<comment type="catalytic activity">
    <reaction evidence="8">
        <text>L-prolyl-[hypoxia-inducible factor alpha subunit] + 2-oxoglutarate + O2 = trans-4-hydroxy-L-prolyl-[hypoxia-inducible factor alpha subunit] + succinate + CO2</text>
        <dbReference type="Rhea" id="RHEA:48400"/>
        <dbReference type="Rhea" id="RHEA-COMP:12093"/>
        <dbReference type="Rhea" id="RHEA-COMP:12094"/>
        <dbReference type="ChEBI" id="CHEBI:15379"/>
        <dbReference type="ChEBI" id="CHEBI:16526"/>
        <dbReference type="ChEBI" id="CHEBI:16810"/>
        <dbReference type="ChEBI" id="CHEBI:30031"/>
        <dbReference type="ChEBI" id="CHEBI:50342"/>
        <dbReference type="ChEBI" id="CHEBI:61965"/>
        <dbReference type="EC" id="1.14.11.29"/>
    </reaction>
</comment>
<dbReference type="SMART" id="SM00702">
    <property type="entry name" value="P4Hc"/>
    <property type="match status" value="1"/>
</dbReference>
<comment type="caution">
    <text evidence="11">The sequence shown here is derived from an EMBL/GenBank/DDBJ whole genome shotgun (WGS) entry which is preliminary data.</text>
</comment>
<accession>A0AAV5SPW3</accession>
<dbReference type="InterPro" id="IPR044862">
    <property type="entry name" value="Pro_4_hyd_alph_FE2OG_OXY"/>
</dbReference>
<feature type="region of interest" description="Disordered" evidence="9">
    <location>
        <begin position="18"/>
        <end position="60"/>
    </location>
</feature>
<evidence type="ECO:0000256" key="2">
    <source>
        <dbReference type="ARBA" id="ARBA00022723"/>
    </source>
</evidence>
<gene>
    <name evidence="11" type="ORF">PENTCL1PPCAC_3811</name>
</gene>
<feature type="region of interest" description="Disordered" evidence="9">
    <location>
        <begin position="863"/>
        <end position="922"/>
    </location>
</feature>
<evidence type="ECO:0000313" key="12">
    <source>
        <dbReference type="Proteomes" id="UP001432027"/>
    </source>
</evidence>
<keyword evidence="5" id="KW-0560">Oxidoreductase</keyword>
<evidence type="ECO:0000256" key="9">
    <source>
        <dbReference type="SAM" id="MobiDB-lite"/>
    </source>
</evidence>
<feature type="region of interest" description="Disordered" evidence="9">
    <location>
        <begin position="86"/>
        <end position="105"/>
    </location>
</feature>
<evidence type="ECO:0000256" key="5">
    <source>
        <dbReference type="ARBA" id="ARBA00023002"/>
    </source>
</evidence>
<dbReference type="GO" id="GO:0160082">
    <property type="term" value="F:hypoxia-inducible factor-proline dioxygenase activity"/>
    <property type="evidence" value="ECO:0007669"/>
    <property type="project" value="UniProtKB-EC"/>
</dbReference>
<evidence type="ECO:0000256" key="1">
    <source>
        <dbReference type="ARBA" id="ARBA00001961"/>
    </source>
</evidence>
<name>A0AAV5SPW3_9BILA</name>
<feature type="compositionally biased region" description="Basic and acidic residues" evidence="9">
    <location>
        <begin position="876"/>
        <end position="890"/>
    </location>
</feature>
<sequence>QQLDWSRHKVWCKLHSSRAQSIAGASSEPNSASSSSAAAAAGAPSAVAPQQATSKRMESIRRIDSAQQALNEQQSTAVNGEAKKMMMTTSSSGSSQTSGHSSGTDCSLNSLGGAAAAPAAAADPLAALFAGQSSDLLQMLQLQHHQQQLAPQLPIIDPAALLAASNNSNALFSNLALMASQLQQAQQQQQAAAAAAAAAAPLPQLFPPLLGSLSQLGLTGFSMPPPPSAFPAASAFDTSNAAALIAALTSQATAMQQQPPPPRFDLGAADPTPLMSSLLSRPSISSSSLPPTSAFSVPPPRPSVVSSTPFHLPASFPSSSSSTLRSASSSSSSIVASHPPTTVPNPFTADCPSSMQKIIDPKPSMTLPALQRPKAVAARRSGKPAALAAAAAAVADASASGGGASGSSCSSASGSAECVAEAASVVGSLKQQASPDRFERPEGTRKRTTPSPQDAKCVTVDNSFLMQMPLDYEEIHARMQPKAGAAVKNARRPAPPPEEDDDCQVIGQVINRRYKDHTKNVVYNMSIAEHMAEMRNRGILVNRHQASALRLRYIAEHVIRSLNEFGWSVVDNYLGNDHVEHCAKEMEKLYEKGLFTAGQLMDNSEDEEEWRPTPQRNEDDIKNVRSDYIYWYDGVDERATEAVTTRLLVSMLDAMILHFDDRIENKSIGGRSRAMLAIYPGGSTRYVKHVDNPNLDGRLITCIYYCNAKWNLKEHGGALRLFPETSECAMDIDPQADRLVFFWSDRRNPHEVMPVHRHRFAITIWYMDKTERRAALERKARRRAAARAAAVASVSSGQADQQAQLQQSLHLYSKDVLIQQPQLEKQLQQLAAMRHAHASAPHMGDGRAASAAATAAALGLPPQAATVGRAASPRCSRSEHNMAQRFEAARSECTQEQVESDEEEMISDFIPNTNEAQPDYEI</sequence>
<reference evidence="11" key="1">
    <citation type="submission" date="2023-10" db="EMBL/GenBank/DDBJ databases">
        <title>Genome assembly of Pristionchus species.</title>
        <authorList>
            <person name="Yoshida K."/>
            <person name="Sommer R.J."/>
        </authorList>
    </citation>
    <scope>NUCLEOTIDE SEQUENCE</scope>
    <source>
        <strain evidence="11">RS0144</strain>
    </source>
</reference>
<keyword evidence="6" id="KW-0408">Iron</keyword>
<dbReference type="Proteomes" id="UP001432027">
    <property type="component" value="Unassembled WGS sequence"/>
</dbReference>
<dbReference type="AlphaFoldDB" id="A0AAV5SPW3"/>
<feature type="non-terminal residue" evidence="11">
    <location>
        <position position="1"/>
    </location>
</feature>
<feature type="domain" description="Fe2OG dioxygenase" evidence="10">
    <location>
        <begin position="670"/>
        <end position="768"/>
    </location>
</feature>
<feature type="region of interest" description="Disordered" evidence="9">
    <location>
        <begin position="331"/>
        <end position="365"/>
    </location>
</feature>
<evidence type="ECO:0000256" key="4">
    <source>
        <dbReference type="ARBA" id="ARBA00022964"/>
    </source>
</evidence>
<evidence type="ECO:0000313" key="11">
    <source>
        <dbReference type="EMBL" id="GMS81636.1"/>
    </source>
</evidence>
<keyword evidence="3" id="KW-0847">Vitamin C</keyword>
<evidence type="ECO:0000259" key="10">
    <source>
        <dbReference type="PROSITE" id="PS51471"/>
    </source>
</evidence>